<comment type="similarity">
    <text evidence="4 13">In the N-terminal section; belongs to the cytidine and deoxycytidylate deaminase family.</text>
</comment>
<evidence type="ECO:0000256" key="6">
    <source>
        <dbReference type="ARBA" id="ARBA00022619"/>
    </source>
</evidence>
<evidence type="ECO:0000256" key="7">
    <source>
        <dbReference type="ARBA" id="ARBA00022723"/>
    </source>
</evidence>
<dbReference type="AlphaFoldDB" id="A0A1A9LDA5"/>
<dbReference type="Pfam" id="PF01872">
    <property type="entry name" value="RibD_C"/>
    <property type="match status" value="1"/>
</dbReference>
<feature type="binding site" evidence="16">
    <location>
        <position position="87"/>
    </location>
    <ligand>
        <name>Zn(2+)</name>
        <dbReference type="ChEBI" id="CHEBI:29105"/>
        <note>catalytic</note>
    </ligand>
</feature>
<feature type="binding site" evidence="15">
    <location>
        <position position="192"/>
    </location>
    <ligand>
        <name>substrate</name>
    </ligand>
</feature>
<dbReference type="InterPro" id="IPR004794">
    <property type="entry name" value="Eubact_RibD"/>
</dbReference>
<dbReference type="FunFam" id="3.40.140.10:FF:000025">
    <property type="entry name" value="Riboflavin biosynthesis protein RibD"/>
    <property type="match status" value="1"/>
</dbReference>
<evidence type="ECO:0000256" key="13">
    <source>
        <dbReference type="PIRNR" id="PIRNR006769"/>
    </source>
</evidence>
<evidence type="ECO:0000256" key="8">
    <source>
        <dbReference type="ARBA" id="ARBA00022801"/>
    </source>
</evidence>
<dbReference type="InterPro" id="IPR016193">
    <property type="entry name" value="Cytidine_deaminase-like"/>
</dbReference>
<name>A0A1A9LDA5_9FLAO</name>
<sequence length="349" mass="39182">MKIHEKYMLRCTQLAKNGLGTTYPNPLVGSVIVHNDRIIGEGWHYKAGQPHAEVNAIANVSEANLLKGATIYVSLEPCSHFGKTPPCANLIIECGIKKVVVGSLDPNPKVAGRGIKKLMEAGCEVIVGILENECDELNKRFFTFHQKKRPYIFLKWAETADGFISPKNESRNEIKPIWITNEFSRQLVHKMRADEQAILVGTNTVLQDNPSLTVREWAGENPVRIVIDRSLKLSQDFSVFDGTAKTIVFNEKETKISENLDLEKIDFPKEIPQQICQALFKREIQSVIIEGGAKTSQSFIDANLWDEAFVFMGTANFSEGTKAPTFKGIMVSEEKIKEDTFRTYKNTTT</sequence>
<dbReference type="GO" id="GO:0008703">
    <property type="term" value="F:5-amino-6-(5-phosphoribosylamino)uracil reductase activity"/>
    <property type="evidence" value="ECO:0007669"/>
    <property type="project" value="UniProtKB-EC"/>
</dbReference>
<evidence type="ECO:0000256" key="16">
    <source>
        <dbReference type="PIRSR" id="PIRSR006769-3"/>
    </source>
</evidence>
<dbReference type="PROSITE" id="PS00903">
    <property type="entry name" value="CYT_DCMP_DEAMINASES_1"/>
    <property type="match status" value="1"/>
</dbReference>
<protein>
    <recommendedName>
        <fullName evidence="13">Riboflavin biosynthesis protein RibD</fullName>
    </recommendedName>
    <domain>
        <recommendedName>
            <fullName evidence="13">Diaminohydroxyphosphoribosylaminopyrimidine deaminase</fullName>
            <shortName evidence="13">DRAP deaminase</shortName>
            <ecNumber evidence="13">3.5.4.26</ecNumber>
        </recommendedName>
        <alternativeName>
            <fullName evidence="13">Riboflavin-specific deaminase</fullName>
        </alternativeName>
    </domain>
    <domain>
        <recommendedName>
            <fullName evidence="13">5-amino-6-(5-phosphoribosylamino)uracil reductase</fullName>
            <ecNumber evidence="13">1.1.1.193</ecNumber>
        </recommendedName>
        <alternativeName>
            <fullName evidence="13">HTP reductase</fullName>
        </alternativeName>
    </domain>
</protein>
<keyword evidence="8 13" id="KW-0378">Hydrolase</keyword>
<organism evidence="18 19">
    <name type="scientific">Aequorivita soesokkakensis</name>
    <dbReference type="NCBI Taxonomy" id="1385699"/>
    <lineage>
        <taxon>Bacteria</taxon>
        <taxon>Pseudomonadati</taxon>
        <taxon>Bacteroidota</taxon>
        <taxon>Flavobacteriia</taxon>
        <taxon>Flavobacteriales</taxon>
        <taxon>Flavobacteriaceae</taxon>
        <taxon>Aequorivita</taxon>
    </lineage>
</organism>
<feature type="binding site" evidence="15">
    <location>
        <position position="208"/>
    </location>
    <ligand>
        <name>NADP(+)</name>
        <dbReference type="ChEBI" id="CHEBI:58349"/>
    </ligand>
</feature>
<accession>A0A1A9LDA5</accession>
<dbReference type="EC" id="3.5.4.26" evidence="13"/>
<evidence type="ECO:0000256" key="15">
    <source>
        <dbReference type="PIRSR" id="PIRSR006769-2"/>
    </source>
</evidence>
<dbReference type="PANTHER" id="PTHR38011">
    <property type="entry name" value="DIHYDROFOLATE REDUCTASE FAMILY PROTEIN (AFU_ORTHOLOGUE AFUA_8G06820)"/>
    <property type="match status" value="1"/>
</dbReference>
<comment type="cofactor">
    <cofactor evidence="13 16">
        <name>Zn(2+)</name>
        <dbReference type="ChEBI" id="CHEBI:29105"/>
    </cofactor>
    <text evidence="13 16">Binds 1 zinc ion.</text>
</comment>
<feature type="domain" description="CMP/dCMP-type deaminase" evidence="17">
    <location>
        <begin position="2"/>
        <end position="126"/>
    </location>
</feature>
<comment type="catalytic activity">
    <reaction evidence="13">
        <text>5-amino-6-(5-phospho-D-ribitylamino)uracil + NADP(+) = 5-amino-6-(5-phospho-D-ribosylamino)uracil + NADPH + H(+)</text>
        <dbReference type="Rhea" id="RHEA:17845"/>
        <dbReference type="ChEBI" id="CHEBI:15378"/>
        <dbReference type="ChEBI" id="CHEBI:57783"/>
        <dbReference type="ChEBI" id="CHEBI:58349"/>
        <dbReference type="ChEBI" id="CHEBI:58421"/>
        <dbReference type="ChEBI" id="CHEBI:58453"/>
        <dbReference type="EC" id="1.1.1.193"/>
    </reaction>
</comment>
<keyword evidence="19" id="KW-1185">Reference proteome</keyword>
<keyword evidence="6 13" id="KW-0686">Riboflavin biosynthesis</keyword>
<dbReference type="UniPathway" id="UPA00275">
    <property type="reaction ID" value="UER00401"/>
</dbReference>
<dbReference type="RefSeq" id="WP_068761978.1">
    <property type="nucleotide sequence ID" value="NZ_LXIE01000021.1"/>
</dbReference>
<dbReference type="PROSITE" id="PS51747">
    <property type="entry name" value="CYT_DCMP_DEAMINASES_2"/>
    <property type="match status" value="1"/>
</dbReference>
<evidence type="ECO:0000256" key="9">
    <source>
        <dbReference type="ARBA" id="ARBA00022833"/>
    </source>
</evidence>
<feature type="binding site" evidence="15">
    <location>
        <begin position="292"/>
        <end position="298"/>
    </location>
    <ligand>
        <name>NADP(+)</name>
        <dbReference type="ChEBI" id="CHEBI:58349"/>
    </ligand>
</feature>
<feature type="binding site" evidence="16">
    <location>
        <position position="78"/>
    </location>
    <ligand>
        <name>Zn(2+)</name>
        <dbReference type="ChEBI" id="CHEBI:29105"/>
        <note>catalytic</note>
    </ligand>
</feature>
<keyword evidence="11 13" id="KW-0560">Oxidoreductase</keyword>
<dbReference type="InterPro" id="IPR002125">
    <property type="entry name" value="CMP_dCMP_dom"/>
</dbReference>
<dbReference type="GO" id="GO:0008835">
    <property type="term" value="F:diaminohydroxyphosphoribosylaminopyrimidine deaminase activity"/>
    <property type="evidence" value="ECO:0007669"/>
    <property type="project" value="UniProtKB-EC"/>
</dbReference>
<dbReference type="PIRSF" id="PIRSF006769">
    <property type="entry name" value="RibD"/>
    <property type="match status" value="1"/>
</dbReference>
<comment type="pathway">
    <text evidence="2 13">Cofactor biosynthesis; riboflavin biosynthesis; 5-amino-6-(D-ribitylamino)uracil from GTP: step 2/4.</text>
</comment>
<dbReference type="CDD" id="cd01284">
    <property type="entry name" value="Riboflavin_deaminase-reductase"/>
    <property type="match status" value="1"/>
</dbReference>
<feature type="binding site" evidence="15">
    <location>
        <position position="290"/>
    </location>
    <ligand>
        <name>substrate</name>
    </ligand>
</feature>
<evidence type="ECO:0000256" key="11">
    <source>
        <dbReference type="ARBA" id="ARBA00023002"/>
    </source>
</evidence>
<dbReference type="Gene3D" id="3.40.430.10">
    <property type="entry name" value="Dihydrofolate Reductase, subunit A"/>
    <property type="match status" value="1"/>
</dbReference>
<comment type="caution">
    <text evidence="18">The sequence shown here is derived from an EMBL/GenBank/DDBJ whole genome shotgun (WGS) entry which is preliminary data.</text>
</comment>
<proteinExistence type="inferred from homology"/>
<dbReference type="InterPro" id="IPR024072">
    <property type="entry name" value="DHFR-like_dom_sf"/>
</dbReference>
<comment type="catalytic activity">
    <reaction evidence="13">
        <text>2,5-diamino-6-hydroxy-4-(5-phosphoribosylamino)-pyrimidine + H2O + H(+) = 5-amino-6-(5-phospho-D-ribosylamino)uracil + NH4(+)</text>
        <dbReference type="Rhea" id="RHEA:21868"/>
        <dbReference type="ChEBI" id="CHEBI:15377"/>
        <dbReference type="ChEBI" id="CHEBI:15378"/>
        <dbReference type="ChEBI" id="CHEBI:28938"/>
        <dbReference type="ChEBI" id="CHEBI:58453"/>
        <dbReference type="ChEBI" id="CHEBI:58614"/>
        <dbReference type="EC" id="3.5.4.26"/>
    </reaction>
</comment>
<dbReference type="InterPro" id="IPR016192">
    <property type="entry name" value="APOBEC/CMP_deaminase_Zn-bd"/>
</dbReference>
<dbReference type="EC" id="1.1.1.193" evidence="13"/>
<feature type="binding site" evidence="15">
    <location>
        <position position="204"/>
    </location>
    <ligand>
        <name>NADP(+)</name>
        <dbReference type="ChEBI" id="CHEBI:58349"/>
    </ligand>
</feature>
<keyword evidence="9 13" id="KW-0862">Zinc</keyword>
<feature type="binding site" evidence="15">
    <location>
        <position position="178"/>
    </location>
    <ligand>
        <name>NADP(+)</name>
        <dbReference type="ChEBI" id="CHEBI:58349"/>
    </ligand>
</feature>
<feature type="binding site" evidence="16">
    <location>
        <position position="51"/>
    </location>
    <ligand>
        <name>Zn(2+)</name>
        <dbReference type="ChEBI" id="CHEBI:29105"/>
        <note>catalytic</note>
    </ligand>
</feature>
<dbReference type="SUPFAM" id="SSF53927">
    <property type="entry name" value="Cytidine deaminase-like"/>
    <property type="match status" value="1"/>
</dbReference>
<comment type="pathway">
    <text evidence="3 13">Cofactor biosynthesis; riboflavin biosynthesis; 5-amino-6-(D-ribitylamino)uracil from GTP: step 3/4.</text>
</comment>
<reference evidence="18 19" key="1">
    <citation type="submission" date="2016-05" db="EMBL/GenBank/DDBJ databases">
        <title>Genome sequencing of Vitellibacter soesokkakensis RSSK-12.</title>
        <authorList>
            <person name="Thevarajoo S."/>
            <person name="Selvaratnam C."/>
            <person name="Goh K.M."/>
            <person name="Chan K.-G."/>
            <person name="Chong C.S."/>
        </authorList>
    </citation>
    <scope>NUCLEOTIDE SEQUENCE [LARGE SCALE GENOMIC DNA]</scope>
    <source>
        <strain evidence="18 19">RSSK-12</strain>
    </source>
</reference>
<dbReference type="GO" id="GO:0008270">
    <property type="term" value="F:zinc ion binding"/>
    <property type="evidence" value="ECO:0007669"/>
    <property type="project" value="InterPro"/>
</dbReference>
<feature type="binding site" evidence="15">
    <location>
        <position position="157"/>
    </location>
    <ligand>
        <name>NADP(+)</name>
        <dbReference type="ChEBI" id="CHEBI:58349"/>
    </ligand>
</feature>
<comment type="function">
    <text evidence="1 13">Converts 2,5-diamino-6-(ribosylamino)-4(3h)-pyrimidinone 5'-phosphate into 5-amino-6-(ribosylamino)-2,4(1h,3h)-pyrimidinedione 5'-phosphate.</text>
</comment>
<evidence type="ECO:0000256" key="10">
    <source>
        <dbReference type="ARBA" id="ARBA00022857"/>
    </source>
</evidence>
<feature type="binding site" evidence="15">
    <location>
        <position position="215"/>
    </location>
    <ligand>
        <name>substrate</name>
    </ligand>
</feature>
<dbReference type="Gene3D" id="3.40.140.10">
    <property type="entry name" value="Cytidine Deaminase, domain 2"/>
    <property type="match status" value="1"/>
</dbReference>
<gene>
    <name evidence="18" type="ORF">A7A78_12760</name>
</gene>
<evidence type="ECO:0000256" key="5">
    <source>
        <dbReference type="ARBA" id="ARBA00007417"/>
    </source>
</evidence>
<keyword evidence="10 13" id="KW-0521">NADP</keyword>
<comment type="similarity">
    <text evidence="5 13">In the C-terminal section; belongs to the HTP reductase family.</text>
</comment>
<evidence type="ECO:0000256" key="1">
    <source>
        <dbReference type="ARBA" id="ARBA00002151"/>
    </source>
</evidence>
<evidence type="ECO:0000256" key="3">
    <source>
        <dbReference type="ARBA" id="ARBA00004910"/>
    </source>
</evidence>
<dbReference type="InterPro" id="IPR050765">
    <property type="entry name" value="Riboflavin_Biosynth_HTPR"/>
</dbReference>
<evidence type="ECO:0000256" key="14">
    <source>
        <dbReference type="PIRSR" id="PIRSR006769-1"/>
    </source>
</evidence>
<dbReference type="STRING" id="1385699.A7A78_12760"/>
<dbReference type="Proteomes" id="UP000077552">
    <property type="component" value="Unassembled WGS sequence"/>
</dbReference>
<dbReference type="PANTHER" id="PTHR38011:SF7">
    <property type="entry name" value="2,5-DIAMINO-6-RIBOSYLAMINO-4(3H)-PYRIMIDINONE 5'-PHOSPHATE REDUCTASE"/>
    <property type="match status" value="1"/>
</dbReference>
<dbReference type="Pfam" id="PF00383">
    <property type="entry name" value="dCMP_cyt_deam_1"/>
    <property type="match status" value="1"/>
</dbReference>
<keyword evidence="12" id="KW-0511">Multifunctional enzyme</keyword>
<feature type="binding site" evidence="15">
    <location>
        <position position="212"/>
    </location>
    <ligand>
        <name>substrate</name>
    </ligand>
</feature>
<dbReference type="EMBL" id="LXIE01000021">
    <property type="protein sequence ID" value="OAD91248.1"/>
    <property type="molecule type" value="Genomic_DNA"/>
</dbReference>
<dbReference type="NCBIfam" id="TIGR00326">
    <property type="entry name" value="eubact_ribD"/>
    <property type="match status" value="1"/>
</dbReference>
<evidence type="ECO:0000256" key="12">
    <source>
        <dbReference type="ARBA" id="ARBA00023268"/>
    </source>
</evidence>
<evidence type="ECO:0000256" key="4">
    <source>
        <dbReference type="ARBA" id="ARBA00005259"/>
    </source>
</evidence>
<evidence type="ECO:0000256" key="2">
    <source>
        <dbReference type="ARBA" id="ARBA00004882"/>
    </source>
</evidence>
<dbReference type="GO" id="GO:0009231">
    <property type="term" value="P:riboflavin biosynthetic process"/>
    <property type="evidence" value="ECO:0007669"/>
    <property type="project" value="UniProtKB-UniPathway"/>
</dbReference>
<keyword evidence="7 13" id="KW-0479">Metal-binding</keyword>
<evidence type="ECO:0000259" key="17">
    <source>
        <dbReference type="PROSITE" id="PS51747"/>
    </source>
</evidence>
<feature type="active site" description="Proton donor" evidence="14">
    <location>
        <position position="53"/>
    </location>
</feature>
<dbReference type="SUPFAM" id="SSF53597">
    <property type="entry name" value="Dihydrofolate reductase-like"/>
    <property type="match status" value="1"/>
</dbReference>
<evidence type="ECO:0000313" key="19">
    <source>
        <dbReference type="Proteomes" id="UP000077552"/>
    </source>
</evidence>
<dbReference type="InterPro" id="IPR002734">
    <property type="entry name" value="RibDG_C"/>
</dbReference>
<evidence type="ECO:0000313" key="18">
    <source>
        <dbReference type="EMBL" id="OAD91248.1"/>
    </source>
</evidence>